<keyword evidence="3" id="KW-1185">Reference proteome</keyword>
<feature type="transmembrane region" description="Helical" evidence="1">
    <location>
        <begin position="20"/>
        <end position="38"/>
    </location>
</feature>
<dbReference type="AlphaFoldDB" id="A0A9D4RSN7"/>
<evidence type="ECO:0000256" key="1">
    <source>
        <dbReference type="SAM" id="Phobius"/>
    </source>
</evidence>
<dbReference type="Proteomes" id="UP000828390">
    <property type="component" value="Unassembled WGS sequence"/>
</dbReference>
<comment type="caution">
    <text evidence="2">The sequence shown here is derived from an EMBL/GenBank/DDBJ whole genome shotgun (WGS) entry which is preliminary data.</text>
</comment>
<evidence type="ECO:0000313" key="2">
    <source>
        <dbReference type="EMBL" id="KAH3880171.1"/>
    </source>
</evidence>
<dbReference type="EMBL" id="JAIWYP010000001">
    <property type="protein sequence ID" value="KAH3880171.1"/>
    <property type="molecule type" value="Genomic_DNA"/>
</dbReference>
<reference evidence="2" key="2">
    <citation type="submission" date="2020-11" db="EMBL/GenBank/DDBJ databases">
        <authorList>
            <person name="McCartney M.A."/>
            <person name="Auch B."/>
            <person name="Kono T."/>
            <person name="Mallez S."/>
            <person name="Becker A."/>
            <person name="Gohl D.M."/>
            <person name="Silverstein K.A.T."/>
            <person name="Koren S."/>
            <person name="Bechman K.B."/>
            <person name="Herman A."/>
            <person name="Abrahante J.E."/>
            <person name="Garbe J."/>
        </authorList>
    </citation>
    <scope>NUCLEOTIDE SEQUENCE</scope>
    <source>
        <strain evidence="2">Duluth1</strain>
        <tissue evidence="2">Whole animal</tissue>
    </source>
</reference>
<organism evidence="2 3">
    <name type="scientific">Dreissena polymorpha</name>
    <name type="common">Zebra mussel</name>
    <name type="synonym">Mytilus polymorpha</name>
    <dbReference type="NCBI Taxonomy" id="45954"/>
    <lineage>
        <taxon>Eukaryota</taxon>
        <taxon>Metazoa</taxon>
        <taxon>Spiralia</taxon>
        <taxon>Lophotrochozoa</taxon>
        <taxon>Mollusca</taxon>
        <taxon>Bivalvia</taxon>
        <taxon>Autobranchia</taxon>
        <taxon>Heteroconchia</taxon>
        <taxon>Euheterodonta</taxon>
        <taxon>Imparidentia</taxon>
        <taxon>Neoheterodontei</taxon>
        <taxon>Myida</taxon>
        <taxon>Dreissenoidea</taxon>
        <taxon>Dreissenidae</taxon>
        <taxon>Dreissena</taxon>
    </lineage>
</organism>
<protein>
    <submittedName>
        <fullName evidence="2">Uncharacterized protein</fullName>
    </submittedName>
</protein>
<gene>
    <name evidence="2" type="ORF">DPMN_004083</name>
</gene>
<proteinExistence type="predicted"/>
<keyword evidence="1" id="KW-0472">Membrane</keyword>
<keyword evidence="1" id="KW-1133">Transmembrane helix</keyword>
<reference evidence="2" key="1">
    <citation type="journal article" date="2019" name="bioRxiv">
        <title>The Genome of the Zebra Mussel, Dreissena polymorpha: A Resource for Invasive Species Research.</title>
        <authorList>
            <person name="McCartney M.A."/>
            <person name="Auch B."/>
            <person name="Kono T."/>
            <person name="Mallez S."/>
            <person name="Zhang Y."/>
            <person name="Obille A."/>
            <person name="Becker A."/>
            <person name="Abrahante J.E."/>
            <person name="Garbe J."/>
            <person name="Badalamenti J.P."/>
            <person name="Herman A."/>
            <person name="Mangelson H."/>
            <person name="Liachko I."/>
            <person name="Sullivan S."/>
            <person name="Sone E.D."/>
            <person name="Koren S."/>
            <person name="Silverstein K.A.T."/>
            <person name="Beckman K.B."/>
            <person name="Gohl D.M."/>
        </authorList>
    </citation>
    <scope>NUCLEOTIDE SEQUENCE</scope>
    <source>
        <strain evidence="2">Duluth1</strain>
        <tissue evidence="2">Whole animal</tissue>
    </source>
</reference>
<evidence type="ECO:0000313" key="3">
    <source>
        <dbReference type="Proteomes" id="UP000828390"/>
    </source>
</evidence>
<name>A0A9D4RSN7_DREPO</name>
<sequence length="53" mass="6098">METRRDLKSLYLVWKLMELLFHNLLSLVIATVAMETLIRTSALLVPSLDRVSP</sequence>
<keyword evidence="1" id="KW-0812">Transmembrane</keyword>
<accession>A0A9D4RSN7</accession>